<sequence>MGIKGLSGIGNIGEGDNLASGNLTQRNTMQAFTSVFCEAVVSLRSSRPIRAETWLSHTLRRELERHKSGDAWSSRKYQCRPTADQGAYSNSTKNEVSSETSQIAYYNSIYCKLL</sequence>
<proteinExistence type="predicted"/>
<name>A0A2H1V6J7_SPOFR</name>
<organism evidence="1">
    <name type="scientific">Spodoptera frugiperda</name>
    <name type="common">Fall armyworm</name>
    <dbReference type="NCBI Taxonomy" id="7108"/>
    <lineage>
        <taxon>Eukaryota</taxon>
        <taxon>Metazoa</taxon>
        <taxon>Ecdysozoa</taxon>
        <taxon>Arthropoda</taxon>
        <taxon>Hexapoda</taxon>
        <taxon>Insecta</taxon>
        <taxon>Pterygota</taxon>
        <taxon>Neoptera</taxon>
        <taxon>Endopterygota</taxon>
        <taxon>Lepidoptera</taxon>
        <taxon>Glossata</taxon>
        <taxon>Ditrysia</taxon>
        <taxon>Noctuoidea</taxon>
        <taxon>Noctuidae</taxon>
        <taxon>Amphipyrinae</taxon>
        <taxon>Spodoptera</taxon>
    </lineage>
</organism>
<dbReference type="AlphaFoldDB" id="A0A2H1V6J7"/>
<accession>A0A2H1V6J7</accession>
<dbReference type="EMBL" id="ODYU01000928">
    <property type="protein sequence ID" value="SOQ36437.1"/>
    <property type="molecule type" value="Genomic_DNA"/>
</dbReference>
<protein>
    <submittedName>
        <fullName evidence="1">SFRICE_020499</fullName>
    </submittedName>
</protein>
<evidence type="ECO:0000313" key="1">
    <source>
        <dbReference type="EMBL" id="SOQ36437.1"/>
    </source>
</evidence>
<reference evidence="1" key="1">
    <citation type="submission" date="2016-07" db="EMBL/GenBank/DDBJ databases">
        <authorList>
            <person name="Bretaudeau A."/>
        </authorList>
    </citation>
    <scope>NUCLEOTIDE SEQUENCE</scope>
    <source>
        <strain evidence="1">Rice</strain>
        <tissue evidence="1">Whole body</tissue>
    </source>
</reference>
<gene>
    <name evidence="1" type="ORF">SFRICE_020499</name>
</gene>